<dbReference type="InterPro" id="IPR033138">
    <property type="entry name" value="Cu_oxidase_CS"/>
</dbReference>
<evidence type="ECO:0000313" key="7">
    <source>
        <dbReference type="EMBL" id="PZP41906.1"/>
    </source>
</evidence>
<dbReference type="InterPro" id="IPR008972">
    <property type="entry name" value="Cupredoxin"/>
</dbReference>
<dbReference type="CDD" id="cd13848">
    <property type="entry name" value="CuRO_1_CopA"/>
    <property type="match status" value="1"/>
</dbReference>
<keyword evidence="3" id="KW-0186">Copper</keyword>
<dbReference type="PANTHER" id="PTHR11709">
    <property type="entry name" value="MULTI-COPPER OXIDASE"/>
    <property type="match status" value="1"/>
</dbReference>
<dbReference type="CDD" id="cd13874">
    <property type="entry name" value="CuRO_2_CopA"/>
    <property type="match status" value="1"/>
</dbReference>
<protein>
    <submittedName>
        <fullName evidence="7">Copper oxidase</fullName>
    </submittedName>
</protein>
<dbReference type="InterPro" id="IPR034282">
    <property type="entry name" value="CuRO_2_CopA"/>
</dbReference>
<dbReference type="Gene3D" id="2.60.40.420">
    <property type="entry name" value="Cupredoxins - blue copper proteins"/>
    <property type="match status" value="3"/>
</dbReference>
<organism evidence="7 8">
    <name type="scientific">Pseudopedobacter saltans</name>
    <dbReference type="NCBI Taxonomy" id="151895"/>
    <lineage>
        <taxon>Bacteria</taxon>
        <taxon>Pseudomonadati</taxon>
        <taxon>Bacteroidota</taxon>
        <taxon>Sphingobacteriia</taxon>
        <taxon>Sphingobacteriales</taxon>
        <taxon>Sphingobacteriaceae</taxon>
        <taxon>Pseudopedobacter</taxon>
    </lineage>
</organism>
<sequence>MNKHKNRIMEILQTVLLLLFTQAMFAQKLVHYDLYVKDSIVNYAGKKKRAIAVNGQIPMPTLTFTQGDTAEVVVHNQLKESTSLHWHGVYLPNKEDGVPYLTQQPIKQGTTYVYRFPIIQNGTHWYHSHSGLQEQIGMYGSFVMKKRVSDTNFRKGIDDIPTIPVILSEWTNYNPHNINRMLHNANDWSAIKKGATQSYVEAIKGGQLGIKLRNEWKRMQAMDVSDVYYDKILLNGSNSIELKTVDGKILKSGDKVRLRISNGGASSYFWLRYAGGKITVVANDGNDVDPVEVDRLIIAVSETYDIVVTIPKDDLSYELLATTEDRTQSASCYIGNGVKQLIAPLPRLKYFEGMKMMNDMIKMNGDLYDMDMQMSLNRMDMNVVMYPEITGSDRSGRDGMNIGNNSNRYNANALGDIVTLNYAMLKSPHNTVLPKDAPIKEVKFTLTGNMNRYVWSLDNKVLAETDKIAVARGEILRITIYNNSMMRHPMHLHGFDFRVLNGKGEYAPLKNVIDVMPMETDTIEFMAKEEGDWFFHCHILYHMMSGMDRVFAVGDYQNPYLPKKAKAYKELQRESNMYHFMAQNDFATNGNDGAAMLQKTRWNLGSEWRLGYNNMHGYEVESHFGKYMGRMQWFMPFVGFDWRYRRMGIDEHERNLFGQKNEKDTRRQFSLGFVYTLPMLLNFQAEVYHDGIARLQLMREDIPVSNRLRAGFMVNTDFEYMGDVSYIFNKNIRFRTHYDSDMGFGAGLSLMY</sequence>
<evidence type="ECO:0000256" key="3">
    <source>
        <dbReference type="ARBA" id="ARBA00023008"/>
    </source>
</evidence>
<dbReference type="EMBL" id="QFOI01000476">
    <property type="protein sequence ID" value="PZP41906.1"/>
    <property type="molecule type" value="Genomic_DNA"/>
</dbReference>
<keyword evidence="2" id="KW-0560">Oxidoreductase</keyword>
<dbReference type="GO" id="GO:0005507">
    <property type="term" value="F:copper ion binding"/>
    <property type="evidence" value="ECO:0007669"/>
    <property type="project" value="InterPro"/>
</dbReference>
<evidence type="ECO:0000313" key="8">
    <source>
        <dbReference type="Proteomes" id="UP000249645"/>
    </source>
</evidence>
<evidence type="ECO:0000259" key="6">
    <source>
        <dbReference type="Pfam" id="PF07732"/>
    </source>
</evidence>
<dbReference type="InterPro" id="IPR011706">
    <property type="entry name" value="Cu-oxidase_C"/>
</dbReference>
<dbReference type="InterPro" id="IPR001117">
    <property type="entry name" value="Cu-oxidase_2nd"/>
</dbReference>
<dbReference type="InterPro" id="IPR002355">
    <property type="entry name" value="Cu_oxidase_Cu_BS"/>
</dbReference>
<accession>A0A2W5G8R4</accession>
<evidence type="ECO:0000259" key="4">
    <source>
        <dbReference type="Pfam" id="PF00394"/>
    </source>
</evidence>
<dbReference type="SUPFAM" id="SSF49503">
    <property type="entry name" value="Cupredoxins"/>
    <property type="match status" value="3"/>
</dbReference>
<feature type="domain" description="Plastocyanin-like" evidence="6">
    <location>
        <begin position="38"/>
        <end position="147"/>
    </location>
</feature>
<dbReference type="InterPro" id="IPR045087">
    <property type="entry name" value="Cu-oxidase_fam"/>
</dbReference>
<dbReference type="Proteomes" id="UP000249645">
    <property type="component" value="Unassembled WGS sequence"/>
</dbReference>
<evidence type="ECO:0000256" key="1">
    <source>
        <dbReference type="ARBA" id="ARBA00022723"/>
    </source>
</evidence>
<keyword evidence="1" id="KW-0479">Metal-binding</keyword>
<name>A0A2W5G8R4_9SPHI</name>
<feature type="domain" description="Plastocyanin-like" evidence="4">
    <location>
        <begin position="229"/>
        <end position="326"/>
    </location>
</feature>
<dbReference type="AlphaFoldDB" id="A0A2W5G8R4"/>
<dbReference type="InterPro" id="IPR034284">
    <property type="entry name" value="CuRO_1_CopA"/>
</dbReference>
<dbReference type="Pfam" id="PF07731">
    <property type="entry name" value="Cu-oxidase_2"/>
    <property type="match status" value="1"/>
</dbReference>
<dbReference type="Pfam" id="PF07732">
    <property type="entry name" value="Cu-oxidase_3"/>
    <property type="match status" value="1"/>
</dbReference>
<comment type="caution">
    <text evidence="7">The sequence shown here is derived from an EMBL/GenBank/DDBJ whole genome shotgun (WGS) entry which is preliminary data.</text>
</comment>
<dbReference type="InterPro" id="IPR034279">
    <property type="entry name" value="CuRO_3_CopA"/>
</dbReference>
<gene>
    <name evidence="7" type="ORF">DI598_17645</name>
</gene>
<dbReference type="PROSITE" id="PS00080">
    <property type="entry name" value="MULTICOPPER_OXIDASE2"/>
    <property type="match status" value="1"/>
</dbReference>
<dbReference type="CDD" id="cd13896">
    <property type="entry name" value="CuRO_3_CopA"/>
    <property type="match status" value="1"/>
</dbReference>
<dbReference type="InterPro" id="IPR011707">
    <property type="entry name" value="Cu-oxidase-like_N"/>
</dbReference>
<evidence type="ECO:0000256" key="2">
    <source>
        <dbReference type="ARBA" id="ARBA00023002"/>
    </source>
</evidence>
<reference evidence="7 8" key="1">
    <citation type="submission" date="2017-11" db="EMBL/GenBank/DDBJ databases">
        <title>Infants hospitalized years apart are colonized by the same room-sourced microbial strains.</title>
        <authorList>
            <person name="Brooks B."/>
            <person name="Olm M.R."/>
            <person name="Firek B.A."/>
            <person name="Baker R."/>
            <person name="Thomas B.C."/>
            <person name="Morowitz M.J."/>
            <person name="Banfield J.F."/>
        </authorList>
    </citation>
    <scope>NUCLEOTIDE SEQUENCE [LARGE SCALE GENOMIC DNA]</scope>
    <source>
        <strain evidence="7">S2_009_000_R2_76</strain>
    </source>
</reference>
<dbReference type="Pfam" id="PF00394">
    <property type="entry name" value="Cu-oxidase"/>
    <property type="match status" value="1"/>
</dbReference>
<proteinExistence type="predicted"/>
<dbReference type="GO" id="GO:0016491">
    <property type="term" value="F:oxidoreductase activity"/>
    <property type="evidence" value="ECO:0007669"/>
    <property type="project" value="UniProtKB-KW"/>
</dbReference>
<feature type="domain" description="Plastocyanin-like" evidence="5">
    <location>
        <begin position="440"/>
        <end position="554"/>
    </location>
</feature>
<dbReference type="PANTHER" id="PTHR11709:SF394">
    <property type="entry name" value="FI03373P-RELATED"/>
    <property type="match status" value="1"/>
</dbReference>
<evidence type="ECO:0000259" key="5">
    <source>
        <dbReference type="Pfam" id="PF07731"/>
    </source>
</evidence>
<dbReference type="PROSITE" id="PS00079">
    <property type="entry name" value="MULTICOPPER_OXIDASE1"/>
    <property type="match status" value="1"/>
</dbReference>